<evidence type="ECO:0000313" key="2">
    <source>
        <dbReference type="EMBL" id="KAG8089097.1"/>
    </source>
</evidence>
<name>A0A8J6BJ95_ZIZPA</name>
<keyword evidence="3" id="KW-1185">Reference proteome</keyword>
<gene>
    <name evidence="2" type="ORF">GUJ93_ZPchr0011g27224</name>
</gene>
<comment type="caution">
    <text evidence="2">The sequence shown here is derived from an EMBL/GenBank/DDBJ whole genome shotgun (WGS) entry which is preliminary data.</text>
</comment>
<reference evidence="2" key="2">
    <citation type="submission" date="2021-02" db="EMBL/GenBank/DDBJ databases">
        <authorList>
            <person name="Kimball J.A."/>
            <person name="Haas M.W."/>
            <person name="Macchietto M."/>
            <person name="Kono T."/>
            <person name="Duquette J."/>
            <person name="Shao M."/>
        </authorList>
    </citation>
    <scope>NUCLEOTIDE SEQUENCE</scope>
    <source>
        <tissue evidence="2">Fresh leaf tissue</tissue>
    </source>
</reference>
<evidence type="ECO:0000256" key="1">
    <source>
        <dbReference type="SAM" id="MobiDB-lite"/>
    </source>
</evidence>
<organism evidence="2 3">
    <name type="scientific">Zizania palustris</name>
    <name type="common">Northern wild rice</name>
    <dbReference type="NCBI Taxonomy" id="103762"/>
    <lineage>
        <taxon>Eukaryota</taxon>
        <taxon>Viridiplantae</taxon>
        <taxon>Streptophyta</taxon>
        <taxon>Embryophyta</taxon>
        <taxon>Tracheophyta</taxon>
        <taxon>Spermatophyta</taxon>
        <taxon>Magnoliopsida</taxon>
        <taxon>Liliopsida</taxon>
        <taxon>Poales</taxon>
        <taxon>Poaceae</taxon>
        <taxon>BOP clade</taxon>
        <taxon>Oryzoideae</taxon>
        <taxon>Oryzeae</taxon>
        <taxon>Zizaniinae</taxon>
        <taxon>Zizania</taxon>
    </lineage>
</organism>
<feature type="region of interest" description="Disordered" evidence="1">
    <location>
        <begin position="14"/>
        <end position="48"/>
    </location>
</feature>
<proteinExistence type="predicted"/>
<reference evidence="2" key="1">
    <citation type="journal article" date="2021" name="bioRxiv">
        <title>Whole Genome Assembly and Annotation of Northern Wild Rice, Zizania palustris L., Supports a Whole Genome Duplication in the Zizania Genus.</title>
        <authorList>
            <person name="Haas M."/>
            <person name="Kono T."/>
            <person name="Macchietto M."/>
            <person name="Millas R."/>
            <person name="McGilp L."/>
            <person name="Shao M."/>
            <person name="Duquette J."/>
            <person name="Hirsch C.N."/>
            <person name="Kimball J."/>
        </authorList>
    </citation>
    <scope>NUCLEOTIDE SEQUENCE</scope>
    <source>
        <tissue evidence="2">Fresh leaf tissue</tissue>
    </source>
</reference>
<evidence type="ECO:0000313" key="3">
    <source>
        <dbReference type="Proteomes" id="UP000729402"/>
    </source>
</evidence>
<dbReference type="Proteomes" id="UP000729402">
    <property type="component" value="Unassembled WGS sequence"/>
</dbReference>
<sequence>MRGVLRLLFTPSSKPVKRPACADPETSRWTPHHPQLQAPRAKSSKKQPCVSACGSRQLQLRPMETVARGKKPAPRAMRWFREKPVEEKIAAALLGAIVR</sequence>
<dbReference type="EMBL" id="JAAALK010000081">
    <property type="protein sequence ID" value="KAG8089097.1"/>
    <property type="molecule type" value="Genomic_DNA"/>
</dbReference>
<dbReference type="AlphaFoldDB" id="A0A8J6BJ95"/>
<accession>A0A8J6BJ95</accession>
<protein>
    <submittedName>
        <fullName evidence="2">Uncharacterized protein</fullName>
    </submittedName>
</protein>